<evidence type="ECO:0000313" key="2">
    <source>
        <dbReference type="EMBL" id="CUU42298.1"/>
    </source>
</evidence>
<feature type="signal peptide" evidence="1">
    <location>
        <begin position="1"/>
        <end position="37"/>
    </location>
</feature>
<reference evidence="3" key="1">
    <citation type="journal article" date="2016" name="Genome Announc.">
        <title>Revised genome sequence of the purple photosynthetic bacterium Blastochloris viridis.</title>
        <authorList>
            <person name="Liu L.N."/>
            <person name="Faulkner M."/>
            <person name="Liu X."/>
            <person name="Huang F."/>
            <person name="Darby A.C."/>
            <person name="Hall N."/>
        </authorList>
    </citation>
    <scope>NUCLEOTIDE SEQUENCE [LARGE SCALE GENOMIC DNA]</scope>
    <source>
        <strain evidence="3">ATCC 19567 / DSM 133 / F</strain>
    </source>
</reference>
<accession>A0A0P0IUT5</accession>
<dbReference type="Proteomes" id="UP000065734">
    <property type="component" value="Chromosome I"/>
</dbReference>
<dbReference type="EMBL" id="LN907867">
    <property type="protein sequence ID" value="CUU42298.1"/>
    <property type="molecule type" value="Genomic_DNA"/>
</dbReference>
<keyword evidence="1" id="KW-0732">Signal</keyword>
<dbReference type="OrthoDB" id="8227758at2"/>
<protein>
    <submittedName>
        <fullName evidence="2">Uncharacterized protein</fullName>
    </submittedName>
</protein>
<name>A0A0P0IUT5_BLAVI</name>
<keyword evidence="3" id="KW-1185">Reference proteome</keyword>
<evidence type="ECO:0000313" key="3">
    <source>
        <dbReference type="Proteomes" id="UP000065734"/>
    </source>
</evidence>
<gene>
    <name evidence="2" type="ORF">BVIRIDIS_13060</name>
</gene>
<dbReference type="AlphaFoldDB" id="A0A0P0IUT5"/>
<proteinExistence type="predicted"/>
<organism evidence="2 3">
    <name type="scientific">Blastochloris viridis</name>
    <name type="common">Rhodopseudomonas viridis</name>
    <dbReference type="NCBI Taxonomy" id="1079"/>
    <lineage>
        <taxon>Bacteria</taxon>
        <taxon>Pseudomonadati</taxon>
        <taxon>Pseudomonadota</taxon>
        <taxon>Alphaproteobacteria</taxon>
        <taxon>Hyphomicrobiales</taxon>
        <taxon>Blastochloridaceae</taxon>
        <taxon>Blastochloris</taxon>
    </lineage>
</organism>
<dbReference type="KEGG" id="bvr:BVIR_1861"/>
<feature type="chain" id="PRO_5009792007" evidence="1">
    <location>
        <begin position="38"/>
        <end position="162"/>
    </location>
</feature>
<sequence length="162" mass="17136">MVVHKSLSWLASAIARARMVLAGICSAAVAGSSAAAAAPLPQTPPPPAGQSRAAQPVPQAWRIFAERVQSTFQIALAGEGSIQQRIHAVFDDAEHKPPEVIARVWITPIGTVERLDLEGVEGELAVDIRSVLMTSDFAGGPPLDMPQPLRLRLAAGRQPPSR</sequence>
<dbReference type="STRING" id="1079.BVIR_1861"/>
<evidence type="ECO:0000256" key="1">
    <source>
        <dbReference type="SAM" id="SignalP"/>
    </source>
</evidence>
<dbReference type="RefSeq" id="WP_055037377.1">
    <property type="nucleotide sequence ID" value="NZ_AP014854.2"/>
</dbReference>